<reference evidence="2" key="2">
    <citation type="submission" date="2021-04" db="EMBL/GenBank/DDBJ databases">
        <authorList>
            <person name="Gilroy R."/>
        </authorList>
    </citation>
    <scope>NUCLEOTIDE SEQUENCE</scope>
    <source>
        <strain evidence="2">ChiBcolR8-3208</strain>
    </source>
</reference>
<evidence type="ECO:0000313" key="2">
    <source>
        <dbReference type="EMBL" id="HJB38267.1"/>
    </source>
</evidence>
<evidence type="ECO:0000259" key="1">
    <source>
        <dbReference type="Pfam" id="PF01713"/>
    </source>
</evidence>
<evidence type="ECO:0000313" key="3">
    <source>
        <dbReference type="Proteomes" id="UP000824214"/>
    </source>
</evidence>
<gene>
    <name evidence="2" type="ORF">H9942_09415</name>
</gene>
<reference evidence="2" key="1">
    <citation type="journal article" date="2021" name="PeerJ">
        <title>Extensive microbial diversity within the chicken gut microbiome revealed by metagenomics and culture.</title>
        <authorList>
            <person name="Gilroy R."/>
            <person name="Ravi A."/>
            <person name="Getino M."/>
            <person name="Pursley I."/>
            <person name="Horton D.L."/>
            <person name="Alikhan N.F."/>
            <person name="Baker D."/>
            <person name="Gharbi K."/>
            <person name="Hall N."/>
            <person name="Watson M."/>
            <person name="Adriaenssens E.M."/>
            <person name="Foster-Nyarko E."/>
            <person name="Jarju S."/>
            <person name="Secka A."/>
            <person name="Antonio M."/>
            <person name="Oren A."/>
            <person name="Chaudhuri R.R."/>
            <person name="La Ragione R."/>
            <person name="Hildebrand F."/>
            <person name="Pallen M.J."/>
        </authorList>
    </citation>
    <scope>NUCLEOTIDE SEQUENCE</scope>
    <source>
        <strain evidence="2">ChiBcolR8-3208</strain>
    </source>
</reference>
<feature type="domain" description="Smr" evidence="1">
    <location>
        <begin position="13"/>
        <end position="61"/>
    </location>
</feature>
<dbReference type="Pfam" id="PF01713">
    <property type="entry name" value="Smr"/>
    <property type="match status" value="1"/>
</dbReference>
<sequence length="86" mass="9493">MRFQIQGTVATADLHGVYQQDAKDLLSGWLNTAPAAVTELRVIHGYQRGTALRDMLRSGFSHPRVKAVLPSLNPGETRLVLKKAPR</sequence>
<dbReference type="Proteomes" id="UP000824214">
    <property type="component" value="Unassembled WGS sequence"/>
</dbReference>
<protein>
    <submittedName>
        <fullName evidence="2">Smr/MutS family protein</fullName>
    </submittedName>
</protein>
<name>A0A9D2RZ96_9FIRM</name>
<dbReference type="Gene3D" id="3.30.1370.110">
    <property type="match status" value="1"/>
</dbReference>
<organism evidence="2 3">
    <name type="scientific">Candidatus Acutalibacter ornithocaccae</name>
    <dbReference type="NCBI Taxonomy" id="2838416"/>
    <lineage>
        <taxon>Bacteria</taxon>
        <taxon>Bacillati</taxon>
        <taxon>Bacillota</taxon>
        <taxon>Clostridia</taxon>
        <taxon>Eubacteriales</taxon>
        <taxon>Acutalibacteraceae</taxon>
        <taxon>Acutalibacter</taxon>
    </lineage>
</organism>
<accession>A0A9D2RZ96</accession>
<dbReference type="InterPro" id="IPR036063">
    <property type="entry name" value="Smr_dom_sf"/>
</dbReference>
<comment type="caution">
    <text evidence="2">The sequence shown here is derived from an EMBL/GenBank/DDBJ whole genome shotgun (WGS) entry which is preliminary data.</text>
</comment>
<dbReference type="InterPro" id="IPR002625">
    <property type="entry name" value="Smr_dom"/>
</dbReference>
<dbReference type="EMBL" id="DWXZ01000203">
    <property type="protein sequence ID" value="HJB38267.1"/>
    <property type="molecule type" value="Genomic_DNA"/>
</dbReference>
<dbReference type="AlphaFoldDB" id="A0A9D2RZ96"/>
<proteinExistence type="predicted"/>